<organism evidence="2 3">
    <name type="scientific">Gimesia fumaroli</name>
    <dbReference type="NCBI Taxonomy" id="2527976"/>
    <lineage>
        <taxon>Bacteria</taxon>
        <taxon>Pseudomonadati</taxon>
        <taxon>Planctomycetota</taxon>
        <taxon>Planctomycetia</taxon>
        <taxon>Planctomycetales</taxon>
        <taxon>Planctomycetaceae</taxon>
        <taxon>Gimesia</taxon>
    </lineage>
</organism>
<sequence>MRLDSSRRIDRRGFSLIELLVVIAILALLIALLVPAVQQARESMRKTDCQNKLHQIGVALHNYHDLHRMFPPPACYGSESNYGANMGSWLVRLLPMMDQGPAYNKYDWSCTVTGGFSDTLCADNYILAMQEMPGYRCPSDAIVRSQNRPDLARTSFIACLGRSLDFTGQRGVFALNRGTSISDISDGASNTMAASEVFSHTIFKETPGGDPPACPGLPTPFNDARGQSWARAAGVRDWGFNTWLKPNSDERECSSFKDGSPGQPQVLLAAPRSFHSGGVEVLLCDGAVRFVSDSIDIETWRRLGDKADGETLGEF</sequence>
<dbReference type="Proteomes" id="UP000318313">
    <property type="component" value="Chromosome"/>
</dbReference>
<dbReference type="OrthoDB" id="280382at2"/>
<dbReference type="Pfam" id="PF07596">
    <property type="entry name" value="SBP_bac_10"/>
    <property type="match status" value="1"/>
</dbReference>
<dbReference type="KEGG" id="gfm:Enr17x_60650"/>
<dbReference type="PANTHER" id="PTHR30093:SF2">
    <property type="entry name" value="TYPE II SECRETION SYSTEM PROTEIN H"/>
    <property type="match status" value="1"/>
</dbReference>
<dbReference type="Pfam" id="PF07963">
    <property type="entry name" value="N_methyl"/>
    <property type="match status" value="1"/>
</dbReference>
<feature type="domain" description="DUF1559" evidence="1">
    <location>
        <begin position="38"/>
        <end position="297"/>
    </location>
</feature>
<reference evidence="2 3" key="1">
    <citation type="submission" date="2019-03" db="EMBL/GenBank/DDBJ databases">
        <title>Deep-cultivation of Planctomycetes and their phenomic and genomic characterization uncovers novel biology.</title>
        <authorList>
            <person name="Wiegand S."/>
            <person name="Jogler M."/>
            <person name="Boedeker C."/>
            <person name="Pinto D."/>
            <person name="Vollmers J."/>
            <person name="Rivas-Marin E."/>
            <person name="Kohn T."/>
            <person name="Peeters S.H."/>
            <person name="Heuer A."/>
            <person name="Rast P."/>
            <person name="Oberbeckmann S."/>
            <person name="Bunk B."/>
            <person name="Jeske O."/>
            <person name="Meyerdierks A."/>
            <person name="Storesund J.E."/>
            <person name="Kallscheuer N."/>
            <person name="Luecker S."/>
            <person name="Lage O.M."/>
            <person name="Pohl T."/>
            <person name="Merkel B.J."/>
            <person name="Hornburger P."/>
            <person name="Mueller R.-W."/>
            <person name="Bruemmer F."/>
            <person name="Labrenz M."/>
            <person name="Spormann A.M."/>
            <person name="Op den Camp H."/>
            <person name="Overmann J."/>
            <person name="Amann R."/>
            <person name="Jetten M.S.M."/>
            <person name="Mascher T."/>
            <person name="Medema M.H."/>
            <person name="Devos D.P."/>
            <person name="Kaster A.-K."/>
            <person name="Ovreas L."/>
            <person name="Rohde M."/>
            <person name="Galperin M.Y."/>
            <person name="Jogler C."/>
        </authorList>
    </citation>
    <scope>NUCLEOTIDE SEQUENCE [LARGE SCALE GENOMIC DNA]</scope>
    <source>
        <strain evidence="2 3">Enr17</strain>
    </source>
</reference>
<dbReference type="NCBIfam" id="TIGR04294">
    <property type="entry name" value="pre_pil_HX9DG"/>
    <property type="match status" value="1"/>
</dbReference>
<name>A0A518ILL9_9PLAN</name>
<dbReference type="EMBL" id="CP037452">
    <property type="protein sequence ID" value="QDV53982.1"/>
    <property type="molecule type" value="Genomic_DNA"/>
</dbReference>
<evidence type="ECO:0000313" key="3">
    <source>
        <dbReference type="Proteomes" id="UP000318313"/>
    </source>
</evidence>
<dbReference type="InterPro" id="IPR045584">
    <property type="entry name" value="Pilin-like"/>
</dbReference>
<dbReference type="Gene3D" id="3.30.700.10">
    <property type="entry name" value="Glycoprotein, Type 4 Pilin"/>
    <property type="match status" value="1"/>
</dbReference>
<evidence type="ECO:0000313" key="2">
    <source>
        <dbReference type="EMBL" id="QDV53982.1"/>
    </source>
</evidence>
<protein>
    <recommendedName>
        <fullName evidence="1">DUF1559 domain-containing protein</fullName>
    </recommendedName>
</protein>
<gene>
    <name evidence="2" type="ORF">Enr17x_60650</name>
</gene>
<dbReference type="SUPFAM" id="SSF54523">
    <property type="entry name" value="Pili subunits"/>
    <property type="match status" value="1"/>
</dbReference>
<dbReference type="PROSITE" id="PS00409">
    <property type="entry name" value="PROKAR_NTER_METHYL"/>
    <property type="match status" value="1"/>
</dbReference>
<evidence type="ECO:0000259" key="1">
    <source>
        <dbReference type="Pfam" id="PF07596"/>
    </source>
</evidence>
<dbReference type="RefSeq" id="WP_145314269.1">
    <property type="nucleotide sequence ID" value="NZ_CP037452.1"/>
</dbReference>
<keyword evidence="3" id="KW-1185">Reference proteome</keyword>
<dbReference type="InterPro" id="IPR012902">
    <property type="entry name" value="N_methyl_site"/>
</dbReference>
<dbReference type="NCBIfam" id="TIGR02532">
    <property type="entry name" value="IV_pilin_GFxxxE"/>
    <property type="match status" value="1"/>
</dbReference>
<dbReference type="InterPro" id="IPR027558">
    <property type="entry name" value="Pre_pil_HX9DG_C"/>
</dbReference>
<proteinExistence type="predicted"/>
<accession>A0A518ILL9</accession>
<dbReference type="InterPro" id="IPR011453">
    <property type="entry name" value="DUF1559"/>
</dbReference>
<dbReference type="AlphaFoldDB" id="A0A518ILL9"/>
<dbReference type="PANTHER" id="PTHR30093">
    <property type="entry name" value="GENERAL SECRETION PATHWAY PROTEIN G"/>
    <property type="match status" value="1"/>
</dbReference>